<comment type="caution">
    <text evidence="1">The sequence shown here is derived from an EMBL/GenBank/DDBJ whole genome shotgun (WGS) entry which is preliminary data.</text>
</comment>
<evidence type="ECO:0000313" key="1">
    <source>
        <dbReference type="EMBL" id="KPW92546.1"/>
    </source>
</evidence>
<organism evidence="1 2">
    <name type="scientific">Pseudomonas syringae pv. coryli</name>
    <dbReference type="NCBI Taxonomy" id="317659"/>
    <lineage>
        <taxon>Bacteria</taxon>
        <taxon>Pseudomonadati</taxon>
        <taxon>Pseudomonadota</taxon>
        <taxon>Gammaproteobacteria</taxon>
        <taxon>Pseudomonadales</taxon>
        <taxon>Pseudomonadaceae</taxon>
        <taxon>Pseudomonas</taxon>
    </lineage>
</organism>
<accession>A0A0P9N523</accession>
<dbReference type="AlphaFoldDB" id="A0A0P9N523"/>
<dbReference type="PATRIC" id="fig|317659.3.peg.4986"/>
<keyword evidence="2" id="KW-1185">Reference proteome</keyword>
<dbReference type="Proteomes" id="UP000051335">
    <property type="component" value="Unassembled WGS sequence"/>
</dbReference>
<reference evidence="1 2" key="1">
    <citation type="submission" date="2015-09" db="EMBL/GenBank/DDBJ databases">
        <title>Genome announcement of multiple Pseudomonas syringae strains.</title>
        <authorList>
            <person name="Thakur S."/>
            <person name="Wang P.W."/>
            <person name="Gong Y."/>
            <person name="Weir B.S."/>
            <person name="Guttman D.S."/>
        </authorList>
    </citation>
    <scope>NUCLEOTIDE SEQUENCE [LARGE SCALE GENOMIC DNA]</scope>
    <source>
        <strain evidence="1 2">ICMP17001</strain>
    </source>
</reference>
<gene>
    <name evidence="1" type="ORF">ALO75_03207</name>
</gene>
<dbReference type="RefSeq" id="WP_046236921.1">
    <property type="nucleotide sequence ID" value="NZ_LJQC01000830.1"/>
</dbReference>
<evidence type="ECO:0000313" key="2">
    <source>
        <dbReference type="Proteomes" id="UP000051335"/>
    </source>
</evidence>
<proteinExistence type="predicted"/>
<protein>
    <submittedName>
        <fullName evidence="1">Uncharacterized protein</fullName>
    </submittedName>
</protein>
<name>A0A0P9N523_9PSED</name>
<dbReference type="EMBL" id="LJQC01000830">
    <property type="protein sequence ID" value="KPW92546.1"/>
    <property type="molecule type" value="Genomic_DNA"/>
</dbReference>
<sequence length="283" mass="32295">METSIVIDGTAHIFKTSDGKTELKIRAETTPSEDKEPKELPLPSVWLITRGNGVPLFALKPNASDVQFRIMKAEKLYAEAVQWFEPLADHYRKKCWVNPESNTAGTDAYNAYRQMTWAEIIRFSNIDRMSISFAPNMPGDWKNSSDGGAGFLMVMIEGEPYWADGVGQIPFATDTYRLYLEETKLVEAAIKKTVETGMKYGDGLPIFPKEDKTNEYDNYMVLRGALWASENFKLRTERVRVFAGRMGYRENVVTSTVYLGTSDQKLRSPITQDYVDKYGEWKR</sequence>